<dbReference type="Gene3D" id="1.25.40.20">
    <property type="entry name" value="Ankyrin repeat-containing domain"/>
    <property type="match status" value="2"/>
</dbReference>
<accession>A0AAP0HQH0</accession>
<evidence type="ECO:0000256" key="3">
    <source>
        <dbReference type="PROSITE-ProRule" id="PRU00023"/>
    </source>
</evidence>
<organism evidence="4 5">
    <name type="scientific">Stephania cephalantha</name>
    <dbReference type="NCBI Taxonomy" id="152367"/>
    <lineage>
        <taxon>Eukaryota</taxon>
        <taxon>Viridiplantae</taxon>
        <taxon>Streptophyta</taxon>
        <taxon>Embryophyta</taxon>
        <taxon>Tracheophyta</taxon>
        <taxon>Spermatophyta</taxon>
        <taxon>Magnoliopsida</taxon>
        <taxon>Ranunculales</taxon>
        <taxon>Menispermaceae</taxon>
        <taxon>Menispermoideae</taxon>
        <taxon>Cissampelideae</taxon>
        <taxon>Stephania</taxon>
    </lineage>
</organism>
<evidence type="ECO:0000313" key="5">
    <source>
        <dbReference type="Proteomes" id="UP001419268"/>
    </source>
</evidence>
<comment type="caution">
    <text evidence="4">The sequence shown here is derived from an EMBL/GenBank/DDBJ whole genome shotgun (WGS) entry which is preliminary data.</text>
</comment>
<evidence type="ECO:0000313" key="4">
    <source>
        <dbReference type="EMBL" id="KAK9095039.1"/>
    </source>
</evidence>
<feature type="repeat" description="ANK" evidence="3">
    <location>
        <begin position="142"/>
        <end position="163"/>
    </location>
</feature>
<evidence type="ECO:0000256" key="2">
    <source>
        <dbReference type="ARBA" id="ARBA00023043"/>
    </source>
</evidence>
<dbReference type="InterPro" id="IPR036770">
    <property type="entry name" value="Ankyrin_rpt-contain_sf"/>
</dbReference>
<dbReference type="AlphaFoldDB" id="A0AAP0HQH0"/>
<proteinExistence type="predicted"/>
<gene>
    <name evidence="4" type="ORF">Scep_026508</name>
</gene>
<evidence type="ECO:0000256" key="1">
    <source>
        <dbReference type="ARBA" id="ARBA00022737"/>
    </source>
</evidence>
<dbReference type="GO" id="GO:0005886">
    <property type="term" value="C:plasma membrane"/>
    <property type="evidence" value="ECO:0007669"/>
    <property type="project" value="TreeGrafter"/>
</dbReference>
<keyword evidence="2 3" id="KW-0040">ANK repeat</keyword>
<keyword evidence="1" id="KW-0677">Repeat</keyword>
<dbReference type="SMART" id="SM00248">
    <property type="entry name" value="ANK"/>
    <property type="match status" value="3"/>
</dbReference>
<dbReference type="Proteomes" id="UP001419268">
    <property type="component" value="Unassembled WGS sequence"/>
</dbReference>
<dbReference type="Pfam" id="PF12796">
    <property type="entry name" value="Ank_2"/>
    <property type="match status" value="1"/>
</dbReference>
<dbReference type="PROSITE" id="PS50088">
    <property type="entry name" value="ANK_REPEAT"/>
    <property type="match status" value="1"/>
</dbReference>
<dbReference type="PANTHER" id="PTHR24186:SF38">
    <property type="entry name" value="ANKYRIN REPEAT FAMILY PROTEIN"/>
    <property type="match status" value="1"/>
</dbReference>
<dbReference type="InterPro" id="IPR002110">
    <property type="entry name" value="Ankyrin_rpt"/>
</dbReference>
<reference evidence="4 5" key="1">
    <citation type="submission" date="2024-01" db="EMBL/GenBank/DDBJ databases">
        <title>Genome assemblies of Stephania.</title>
        <authorList>
            <person name="Yang L."/>
        </authorList>
    </citation>
    <scope>NUCLEOTIDE SEQUENCE [LARGE SCALE GENOMIC DNA]</scope>
    <source>
        <strain evidence="4">JXDWG</strain>
        <tissue evidence="4">Leaf</tissue>
    </source>
</reference>
<dbReference type="PANTHER" id="PTHR24186">
    <property type="entry name" value="PROTEIN PHOSPHATASE 1 REGULATORY SUBUNIT"/>
    <property type="match status" value="1"/>
</dbReference>
<protein>
    <recommendedName>
        <fullName evidence="6">Ankyrin repeat-containing protein BDA1-like</fullName>
    </recommendedName>
</protein>
<dbReference type="PROSITE" id="PS50297">
    <property type="entry name" value="ANK_REP_REGION"/>
    <property type="match status" value="1"/>
</dbReference>
<evidence type="ECO:0008006" key="6">
    <source>
        <dbReference type="Google" id="ProtNLM"/>
    </source>
</evidence>
<keyword evidence="5" id="KW-1185">Reference proteome</keyword>
<dbReference type="EMBL" id="JBBNAG010000011">
    <property type="protein sequence ID" value="KAK9095039.1"/>
    <property type="molecule type" value="Genomic_DNA"/>
</dbReference>
<dbReference type="SUPFAM" id="SSF48403">
    <property type="entry name" value="Ankyrin repeat"/>
    <property type="match status" value="1"/>
</dbReference>
<sequence>MLLTSDLRWARLIPREALNFGRLKSKDRRAPLHVAVITGIEDVPVSLNGKKFFLGNYGRLFEAARLGSVEALLEVLVDDPLILERVPLTQDTPLHVAVLAGKAEFAKEILRQWQRLALELNQDGFSPIHITAINGDIELDRDGRTPIHLAAVKGRLDVMVELLSTCPELAREVTVQGETIFHLVVKSNQFEAFKVLLEKVGFHYLLSFKDQDGNIILHLASAENKSR</sequence>
<name>A0AAP0HQH0_9MAGN</name>